<organism evidence="2 3">
    <name type="scientific">Bacteroides faecichinchillae</name>
    <dbReference type="NCBI Taxonomy" id="871325"/>
    <lineage>
        <taxon>Bacteria</taxon>
        <taxon>Pseudomonadati</taxon>
        <taxon>Bacteroidota</taxon>
        <taxon>Bacteroidia</taxon>
        <taxon>Bacteroidales</taxon>
        <taxon>Bacteroidaceae</taxon>
        <taxon>Bacteroides</taxon>
    </lineage>
</organism>
<sequence>MLGIEKYLSRIHKSMSSGEIFFFLLTCLLMVSACGKEDNTSIVDGDDDSTTQTSYMYLQENGLKMVSVSVLEDKYVYSLSVFKGGNNADFEANANICTWSEEELAAYNQSRGTSYVSLPSGLYIINPQTFAFTEEESSHKIDIELSPLKLIKLIEENNLEYVIPLRLESTDMEVSEKRQDLLLYISLDVPRIEFSAYNVNVVLSEATVDVQLDTKYNFKENGKLVPSAWDFNCMLTIPDNAQQLVDAFNASNESQYELMPENACNLGEVPLQYEVGDDSSSATLTINRSKLGLKYYLLPLKIQSDFDKVIGDSRICYITVIRTYKTWQAFDAFNKYLLDTNKFIYKSDTEQKAAVDRWGGAAAIWCQPTYWDMAMNAYKRAQKEGDLTREIEYKELCEKIFSGNKKHYVNFDFDDSNTNTGWFIYDDIQWWTITLARAYELFKVDEYLTLSEAAFSRVWYGSPRVKDTGSYADPSKDLGGGMFWQWQPIEYADPNKADHGKMSCINFPTVIAAMILYNNIPSERIADPSPLEFKNSANETVCRPAYHTKDFYLEKGKEIYAWGVKNLFDVNNGRVADSKHGGQNPDWKTHVYNQSTFIGASCLLYKVTNDQIYLSNAIKAADYVVNEMSKEYSLLPFETGAEQGIYTAIFAQYMDLLVNDCRQEKYRSFLERNIAIGWSNRDKVRDLCGGEAWVSVKEGSKLESYYASGIPALMLLFSQD</sequence>
<dbReference type="PROSITE" id="PS51257">
    <property type="entry name" value="PROKAR_LIPOPROTEIN"/>
    <property type="match status" value="1"/>
</dbReference>
<dbReference type="Proteomes" id="UP000184436">
    <property type="component" value="Unassembled WGS sequence"/>
</dbReference>
<dbReference type="InterPro" id="IPR053169">
    <property type="entry name" value="MUG_Protein"/>
</dbReference>
<feature type="domain" description="BT-3987-like N-terminal" evidence="1">
    <location>
        <begin position="209"/>
        <end position="304"/>
    </location>
</feature>
<dbReference type="InterPro" id="IPR013728">
    <property type="entry name" value="BT_3987-like_N"/>
</dbReference>
<evidence type="ECO:0000313" key="2">
    <source>
        <dbReference type="EMBL" id="SHF81619.1"/>
    </source>
</evidence>
<dbReference type="Pfam" id="PF08522">
    <property type="entry name" value="BT_3987-like_N"/>
    <property type="match status" value="2"/>
</dbReference>
<proteinExistence type="predicted"/>
<dbReference type="AlphaFoldDB" id="A0A1M5EQX3"/>
<dbReference type="PANTHER" id="PTHR47791">
    <property type="entry name" value="MEIOTICALLY UP-REGULATED GENE 191 PROTEIN"/>
    <property type="match status" value="1"/>
</dbReference>
<dbReference type="GO" id="GO:0005975">
    <property type="term" value="P:carbohydrate metabolic process"/>
    <property type="evidence" value="ECO:0007669"/>
    <property type="project" value="InterPro"/>
</dbReference>
<dbReference type="OrthoDB" id="6387072at2"/>
<accession>A0A1M5EQX3</accession>
<gene>
    <name evidence="2" type="ORF">SAMN05444349_13717</name>
</gene>
<keyword evidence="3" id="KW-1185">Reference proteome</keyword>
<dbReference type="STRING" id="871325.SAMN05444349_13717"/>
<dbReference type="InterPro" id="IPR008928">
    <property type="entry name" value="6-hairpin_glycosidase_sf"/>
</dbReference>
<reference evidence="2 3" key="1">
    <citation type="submission" date="2016-11" db="EMBL/GenBank/DDBJ databases">
        <authorList>
            <person name="Jaros S."/>
            <person name="Januszkiewicz K."/>
            <person name="Wedrychowicz H."/>
        </authorList>
    </citation>
    <scope>NUCLEOTIDE SEQUENCE [LARGE SCALE GENOMIC DNA]</scope>
    <source>
        <strain evidence="2 3">DSM 26883</strain>
    </source>
</reference>
<dbReference type="EMBL" id="FQVD01000037">
    <property type="protein sequence ID" value="SHF81619.1"/>
    <property type="molecule type" value="Genomic_DNA"/>
</dbReference>
<dbReference type="SUPFAM" id="SSF48208">
    <property type="entry name" value="Six-hairpin glycosidases"/>
    <property type="match status" value="1"/>
</dbReference>
<feature type="domain" description="BT-3987-like N-terminal" evidence="1">
    <location>
        <begin position="56"/>
        <end position="172"/>
    </location>
</feature>
<protein>
    <submittedName>
        <fullName evidence="2">Predicted alpha-1,6-mannanase, GH76 family</fullName>
    </submittedName>
</protein>
<evidence type="ECO:0000259" key="1">
    <source>
        <dbReference type="Pfam" id="PF08522"/>
    </source>
</evidence>
<dbReference type="InterPro" id="IPR005198">
    <property type="entry name" value="Glyco_hydro_76"/>
</dbReference>
<dbReference type="Gene3D" id="1.50.10.20">
    <property type="match status" value="1"/>
</dbReference>
<name>A0A1M5EQX3_9BACE</name>
<dbReference type="Pfam" id="PF03663">
    <property type="entry name" value="Glyco_hydro_76"/>
    <property type="match status" value="2"/>
</dbReference>
<dbReference type="Gene3D" id="2.60.40.1740">
    <property type="entry name" value="hypothetical protein (bacova_03559)"/>
    <property type="match status" value="2"/>
</dbReference>
<evidence type="ECO:0000313" key="3">
    <source>
        <dbReference type="Proteomes" id="UP000184436"/>
    </source>
</evidence>
<dbReference type="PANTHER" id="PTHR47791:SF3">
    <property type="entry name" value="MEIOTICALLY UP-REGULATED GENE 191 PROTEIN"/>
    <property type="match status" value="1"/>
</dbReference>